<feature type="domain" description="ESX-1 secretion-associated protein EspA/EspE-like" evidence="2">
    <location>
        <begin position="21"/>
        <end position="103"/>
    </location>
</feature>
<dbReference type="RefSeq" id="WP_023368917.1">
    <property type="nucleotide sequence ID" value="NZ_BLYZ01000003.1"/>
</dbReference>
<evidence type="ECO:0000313" key="4">
    <source>
        <dbReference type="EMBL" id="VTO99894.1"/>
    </source>
</evidence>
<organism evidence="4">
    <name type="scientific">Mycobacterium kansasii</name>
    <dbReference type="NCBI Taxonomy" id="1768"/>
    <lineage>
        <taxon>Bacteria</taxon>
        <taxon>Bacillati</taxon>
        <taxon>Actinomycetota</taxon>
        <taxon>Actinomycetes</taxon>
        <taxon>Mycobacteriales</taxon>
        <taxon>Mycobacteriaceae</taxon>
        <taxon>Mycobacterium</taxon>
    </lineage>
</organism>
<dbReference type="AlphaFoldDB" id="A0A653EQT2"/>
<sequence length="434" mass="45441">MKGSDLCKNTSNFIWGQLLLLGEGIPDPGDVFNSGATLFKQISDKIGLAIPGTNWIGQAADAYLNQNIAQQLRAKVMGDIDSLTGNMISNQAKYVSNTRDVLRAMKKMIDGVYKVCKGLEKVPLLGWLWSWELALPMSGIAMATVGGALLYLTIMTLMNVTNLKGLLGRLIEMLTTLPKFPGLPLPSIPDIIDGLWPPKLPDIPIPGLPNIPGLPDFKWPPVPGIPDFNLPIPGLPEFEWPSIPGLPDFGLPNLPGLPGLPSFPGLPIPGFPNLPGLPSIPNLFPGLPSLGDLIPGIGNLGKLPTWTELAALPDFLGGFAGLPSLSFSDLMSFAQLPNVSSLTATMGQLQHLVAAGGGPGQLGSMAGQQAQMISSQAQQGGQQQQATLVSDKREEDEEGAAAGAGAERAPIDAGAAGGQQRQGPPPRPAPSGLV</sequence>
<reference evidence="4" key="1">
    <citation type="submission" date="2019-05" db="EMBL/GenBank/DDBJ databases">
        <authorList>
            <person name="Naeem R."/>
            <person name="Antony C."/>
            <person name="Guan Q."/>
        </authorList>
    </citation>
    <scope>NUCLEOTIDE SEQUENCE</scope>
    <source>
        <strain evidence="4">3</strain>
    </source>
</reference>
<dbReference type="EMBL" id="LR589283">
    <property type="protein sequence ID" value="VTO99894.1"/>
    <property type="molecule type" value="Genomic_DNA"/>
</dbReference>
<dbReference type="PANTHER" id="PTHR33088">
    <property type="entry name" value="MUCIN-2"/>
    <property type="match status" value="1"/>
</dbReference>
<name>A0A653EQT2_MYCKA</name>
<evidence type="ECO:0000313" key="3">
    <source>
        <dbReference type="EMBL" id="BCI92556.1"/>
    </source>
</evidence>
<accession>A0A653EQT2</accession>
<dbReference type="Pfam" id="PF18879">
    <property type="entry name" value="EspA_EspE"/>
    <property type="match status" value="1"/>
</dbReference>
<feature type="region of interest" description="Disordered" evidence="1">
    <location>
        <begin position="363"/>
        <end position="434"/>
    </location>
</feature>
<dbReference type="InterPro" id="IPR043796">
    <property type="entry name" value="ESX-1_EspA/EspE-like"/>
</dbReference>
<dbReference type="InterPro" id="IPR044659">
    <property type="entry name" value="PELPK1_2"/>
</dbReference>
<evidence type="ECO:0000313" key="5">
    <source>
        <dbReference type="Proteomes" id="UP000516380"/>
    </source>
</evidence>
<feature type="compositionally biased region" description="Pro residues" evidence="1">
    <location>
        <begin position="423"/>
        <end position="434"/>
    </location>
</feature>
<dbReference type="PANTHER" id="PTHR33088:SF105">
    <property type="entry name" value="ESX-1 SECRETION-ASSOCIATED PROTEIN ESPE"/>
    <property type="match status" value="1"/>
</dbReference>
<gene>
    <name evidence="4" type="primary">espA_8</name>
    <name evidence="4" type="ORF">BIN_B_02204</name>
    <name evidence="3" type="ORF">NIIDMKKI_77620</name>
</gene>
<feature type="compositionally biased region" description="Low complexity" evidence="1">
    <location>
        <begin position="364"/>
        <end position="386"/>
    </location>
</feature>
<proteinExistence type="predicted"/>
<dbReference type="GeneID" id="29699711"/>
<evidence type="ECO:0000256" key="1">
    <source>
        <dbReference type="SAM" id="MobiDB-lite"/>
    </source>
</evidence>
<dbReference type="Proteomes" id="UP000516380">
    <property type="component" value="Chromosome"/>
</dbReference>
<evidence type="ECO:0000259" key="2">
    <source>
        <dbReference type="Pfam" id="PF18879"/>
    </source>
</evidence>
<keyword evidence="5" id="KW-1185">Reference proteome</keyword>
<reference evidence="3 5" key="2">
    <citation type="submission" date="2020-07" db="EMBL/GenBank/DDBJ databases">
        <title>Mycobacterium kansasii (former subtype) with zoonotic potential isolated from diseased indoor pet cat, Japan.</title>
        <authorList>
            <person name="Fukano H."/>
            <person name="Terazono T."/>
            <person name="Hoshino Y."/>
        </authorList>
    </citation>
    <scope>NUCLEOTIDE SEQUENCE [LARGE SCALE GENOMIC DNA]</scope>
    <source>
        <strain evidence="3 5">Kuro-I</strain>
    </source>
</reference>
<protein>
    <submittedName>
        <fullName evidence="4">ESX-1 secretion-associated protein EspA</fullName>
    </submittedName>
</protein>
<dbReference type="EMBL" id="AP023343">
    <property type="protein sequence ID" value="BCI92556.1"/>
    <property type="molecule type" value="Genomic_DNA"/>
</dbReference>